<dbReference type="InterPro" id="IPR013598">
    <property type="entry name" value="Exportin-1/Importin-b-like"/>
</dbReference>
<sequence>MNVPAVLGRGHVRDVIMTMEQALSMHPEVRSSGEATLQQCMKLPGFACLCLEILGEGVNDATRLMAALSLKNTVTSSWITRGSRQFTISNEEKQQVRVGLLQRIEESNKAVATQIAVTIARIARSDFPKEWPDLFGVLRNHIQQGSPLNQSCALRVLKSVVKELASRRLLAHRTIFNEMSAAVCPFVSHLWQNQVNALKATTDQAEIESLLSSLVLSTKVLHHLVSHGFKALICLDVIPFIFANFFQTFQGLLQFTKELLPPDSASIQLSYRVLIALTGLVVAVQKEHPIEFREFLGPFLQLFYTMLTEQHNCPDKLLINMISYLTNVMGCILYQNLPSMTGAQRSVITAAGSVDLTDEMVKECQQQLGGFMHDASLLSNLLELIVVRYMRLTAHDIEQWQEDPEAFITLQESLSSEDSVRACAEILFLSLLQTHRDTLTPCVLQMIQVASARLSSVQMASDEDILHIDAVLLAAGLASYDLHESFDFEPWFLQTLVPYLQQPTTMTIRSVPVLSRRIVWLIGCWLAQLSAQVRIPLYEALLHLLRSDGQTADITVKFCAIQTLESLVNDWGFQCEDFVPFLPRAIDALYSFFGHPDVITTDTRLKIIGCIESIVHMCCTSMAPAYLVQIIDPLPAIWEAAASSDANLLRGKILSLLCRIMEIEVEFVLDAELQNMVLSVVAYSTNPDEPEAVYLMDQGLALWIRLTEVVEIYSPLLHNTFRNIVQALSKDTEQIHSGMALFENYLAIGGVTFWHTYALDISRLLQSFIGSVKPDMSHAIARFMEKLYRHLPQESLGPLQEALNRLWETCLEEPRQEPELVIISYLTALATASLHEPQLFVAAVNNDVNRYVDTLLKLFFSVAFTAVGPARRRTWVCSLCSLMVAHPRVALEHLGLILEAAISVIEDGPEVDDVEISTSRKSLLWSFRVNAATNQITCAYIKQFLCAQLNQLASIVGPDMFSQAMQLVEASVVQKVQAL</sequence>
<evidence type="ECO:0000313" key="6">
    <source>
        <dbReference type="EMBL" id="OQS00200.1"/>
    </source>
</evidence>
<evidence type="ECO:0000256" key="3">
    <source>
        <dbReference type="ARBA" id="ARBA00022448"/>
    </source>
</evidence>
<dbReference type="PANTHER" id="PTHR10997:SF70">
    <property type="entry name" value="IMPORTIN N-TERMINAL DOMAIN-CONTAINING PROTEIN"/>
    <property type="match status" value="1"/>
</dbReference>
<organism evidence="6 7">
    <name type="scientific">Thraustotheca clavata</name>
    <dbReference type="NCBI Taxonomy" id="74557"/>
    <lineage>
        <taxon>Eukaryota</taxon>
        <taxon>Sar</taxon>
        <taxon>Stramenopiles</taxon>
        <taxon>Oomycota</taxon>
        <taxon>Saprolegniomycetes</taxon>
        <taxon>Saprolegniales</taxon>
        <taxon>Achlyaceae</taxon>
        <taxon>Thraustotheca</taxon>
    </lineage>
</organism>
<dbReference type="InterPro" id="IPR016024">
    <property type="entry name" value="ARM-type_fold"/>
</dbReference>
<reference evidence="6 7" key="1">
    <citation type="journal article" date="2014" name="Genome Biol. Evol.">
        <title>The secreted proteins of Achlya hypogyna and Thraustotheca clavata identify the ancestral oomycete secretome and reveal gene acquisitions by horizontal gene transfer.</title>
        <authorList>
            <person name="Misner I."/>
            <person name="Blouin N."/>
            <person name="Leonard G."/>
            <person name="Richards T.A."/>
            <person name="Lane C.E."/>
        </authorList>
    </citation>
    <scope>NUCLEOTIDE SEQUENCE [LARGE SCALE GENOMIC DNA]</scope>
    <source>
        <strain evidence="6 7">ATCC 34112</strain>
    </source>
</reference>
<comment type="similarity">
    <text evidence="2">Belongs to the importin beta family.</text>
</comment>
<dbReference type="GO" id="GO:0005829">
    <property type="term" value="C:cytosol"/>
    <property type="evidence" value="ECO:0007669"/>
    <property type="project" value="TreeGrafter"/>
</dbReference>
<dbReference type="Proteomes" id="UP000243217">
    <property type="component" value="Unassembled WGS sequence"/>
</dbReference>
<dbReference type="Gene3D" id="1.25.10.10">
    <property type="entry name" value="Leucine-rich Repeat Variant"/>
    <property type="match status" value="1"/>
</dbReference>
<dbReference type="Pfam" id="PF03810">
    <property type="entry name" value="IBN_N"/>
    <property type="match status" value="1"/>
</dbReference>
<dbReference type="AlphaFoldDB" id="A0A1V9ZQZ8"/>
<evidence type="ECO:0000256" key="1">
    <source>
        <dbReference type="ARBA" id="ARBA00004123"/>
    </source>
</evidence>
<dbReference type="GO" id="GO:0005635">
    <property type="term" value="C:nuclear envelope"/>
    <property type="evidence" value="ECO:0007669"/>
    <property type="project" value="TreeGrafter"/>
</dbReference>
<evidence type="ECO:0000256" key="2">
    <source>
        <dbReference type="ARBA" id="ARBA00007991"/>
    </source>
</evidence>
<dbReference type="SMART" id="SM00913">
    <property type="entry name" value="IBN_N"/>
    <property type="match status" value="2"/>
</dbReference>
<keyword evidence="4" id="KW-0539">Nucleus</keyword>
<protein>
    <submittedName>
        <fullName evidence="6">Importin</fullName>
    </submittedName>
</protein>
<accession>A0A1V9ZQZ8</accession>
<dbReference type="GO" id="GO:0006606">
    <property type="term" value="P:protein import into nucleus"/>
    <property type="evidence" value="ECO:0007669"/>
    <property type="project" value="TreeGrafter"/>
</dbReference>
<name>A0A1V9ZQZ8_9STRA</name>
<dbReference type="SUPFAM" id="SSF48371">
    <property type="entry name" value="ARM repeat"/>
    <property type="match status" value="1"/>
</dbReference>
<evidence type="ECO:0000259" key="5">
    <source>
        <dbReference type="PROSITE" id="PS50166"/>
    </source>
</evidence>
<comment type="subcellular location">
    <subcellularLocation>
        <location evidence="1">Nucleus</location>
    </subcellularLocation>
</comment>
<dbReference type="EMBL" id="JNBS01001740">
    <property type="protein sequence ID" value="OQS00200.1"/>
    <property type="molecule type" value="Genomic_DNA"/>
</dbReference>
<dbReference type="Pfam" id="PF25758">
    <property type="entry name" value="TPR_IPO11"/>
    <property type="match status" value="1"/>
</dbReference>
<dbReference type="GO" id="GO:0031267">
    <property type="term" value="F:small GTPase binding"/>
    <property type="evidence" value="ECO:0007669"/>
    <property type="project" value="InterPro"/>
</dbReference>
<feature type="domain" description="Importin N-terminal" evidence="5">
    <location>
        <begin position="33"/>
        <end position="106"/>
    </location>
</feature>
<dbReference type="InterPro" id="IPR001494">
    <property type="entry name" value="Importin-beta_N"/>
</dbReference>
<keyword evidence="7" id="KW-1185">Reference proteome</keyword>
<comment type="caution">
    <text evidence="6">The sequence shown here is derived from an EMBL/GenBank/DDBJ whole genome shotgun (WGS) entry which is preliminary data.</text>
</comment>
<dbReference type="OrthoDB" id="361693at2759"/>
<dbReference type="PANTHER" id="PTHR10997">
    <property type="entry name" value="IMPORTIN-7, 8, 11"/>
    <property type="match status" value="1"/>
</dbReference>
<keyword evidence="3" id="KW-0813">Transport</keyword>
<dbReference type="Pfam" id="PF08389">
    <property type="entry name" value="Xpo1"/>
    <property type="match status" value="1"/>
</dbReference>
<evidence type="ECO:0000313" key="7">
    <source>
        <dbReference type="Proteomes" id="UP000243217"/>
    </source>
</evidence>
<dbReference type="InterPro" id="IPR011989">
    <property type="entry name" value="ARM-like"/>
</dbReference>
<dbReference type="STRING" id="74557.A0A1V9ZQZ8"/>
<gene>
    <name evidence="6" type="ORF">THRCLA_06150</name>
</gene>
<dbReference type="PROSITE" id="PS50166">
    <property type="entry name" value="IMPORTIN_B_NT"/>
    <property type="match status" value="1"/>
</dbReference>
<proteinExistence type="inferred from homology"/>
<evidence type="ECO:0000256" key="4">
    <source>
        <dbReference type="ARBA" id="ARBA00023242"/>
    </source>
</evidence>
<dbReference type="InterPro" id="IPR058669">
    <property type="entry name" value="TPR_IPO7/11-like"/>
</dbReference>